<gene>
    <name evidence="1" type="ORF">NSPWAT_1427</name>
</gene>
<reference evidence="1 2" key="1">
    <citation type="submission" date="2022-09" db="EMBL/GenBank/DDBJ databases">
        <authorList>
            <person name="Kop L."/>
        </authorList>
    </citation>
    <scope>NUCLEOTIDE SEQUENCE [LARGE SCALE GENOMIC DNA]</scope>
    <source>
        <strain evidence="1 2">347</strain>
    </source>
</reference>
<protein>
    <submittedName>
        <fullName evidence="1">Uncharacterized protein</fullName>
    </submittedName>
</protein>
<name>A0ABN8W3T7_9BACT</name>
<proteinExistence type="predicted"/>
<organism evidence="1 2">
    <name type="scientific">Nitrospina watsonii</name>
    <dbReference type="NCBI Taxonomy" id="1323948"/>
    <lineage>
        <taxon>Bacteria</taxon>
        <taxon>Pseudomonadati</taxon>
        <taxon>Nitrospinota/Tectimicrobiota group</taxon>
        <taxon>Nitrospinota</taxon>
        <taxon>Nitrospinia</taxon>
        <taxon>Nitrospinales</taxon>
        <taxon>Nitrospinaceae</taxon>
        <taxon>Nitrospina</taxon>
    </lineage>
</organism>
<dbReference type="EMBL" id="OX336137">
    <property type="protein sequence ID" value="CAI2718286.1"/>
    <property type="molecule type" value="Genomic_DNA"/>
</dbReference>
<keyword evidence="2" id="KW-1185">Reference proteome</keyword>
<evidence type="ECO:0000313" key="2">
    <source>
        <dbReference type="Proteomes" id="UP001157733"/>
    </source>
</evidence>
<dbReference type="Proteomes" id="UP001157733">
    <property type="component" value="Chromosome"/>
</dbReference>
<sequence length="67" mass="8127">MKGTEDNRPGPYYFDEIDPILTTQPDRTKFKWKGFRLSWFIFVKKIAFYWPWSPAFSCGARHPRQLR</sequence>
<evidence type="ECO:0000313" key="1">
    <source>
        <dbReference type="EMBL" id="CAI2718286.1"/>
    </source>
</evidence>
<accession>A0ABN8W3T7</accession>